<dbReference type="Pfam" id="PF00122">
    <property type="entry name" value="E1-E2_ATPase"/>
    <property type="match status" value="1"/>
</dbReference>
<keyword evidence="1" id="KW-1133">Transmembrane helix</keyword>
<dbReference type="Gene3D" id="1.20.1110.10">
    <property type="entry name" value="Calcium-transporting ATPase, transmembrane domain"/>
    <property type="match status" value="1"/>
</dbReference>
<accession>I1CAV0</accession>
<dbReference type="SUPFAM" id="SSF81653">
    <property type="entry name" value="Calcium ATPase, transduction domain A"/>
    <property type="match status" value="1"/>
</dbReference>
<dbReference type="SUPFAM" id="SSF81665">
    <property type="entry name" value="Calcium ATPase, transmembrane domain M"/>
    <property type="match status" value="1"/>
</dbReference>
<evidence type="ECO:0000256" key="1">
    <source>
        <dbReference type="SAM" id="Phobius"/>
    </source>
</evidence>
<name>I1CAV0_RHIO9</name>
<keyword evidence="1" id="KW-0812">Transmembrane</keyword>
<dbReference type="EMBL" id="CH476739">
    <property type="protein sequence ID" value="EIE85580.1"/>
    <property type="molecule type" value="Genomic_DNA"/>
</dbReference>
<dbReference type="SMART" id="SM00831">
    <property type="entry name" value="Cation_ATPase_N"/>
    <property type="match status" value="1"/>
</dbReference>
<organism evidence="3 4">
    <name type="scientific">Rhizopus delemar (strain RA 99-880 / ATCC MYA-4621 / FGSC 9543 / NRRL 43880)</name>
    <name type="common">Mucormycosis agent</name>
    <name type="synonym">Rhizopus arrhizus var. delemar</name>
    <dbReference type="NCBI Taxonomy" id="246409"/>
    <lineage>
        <taxon>Eukaryota</taxon>
        <taxon>Fungi</taxon>
        <taxon>Fungi incertae sedis</taxon>
        <taxon>Mucoromycota</taxon>
        <taxon>Mucoromycotina</taxon>
        <taxon>Mucoromycetes</taxon>
        <taxon>Mucorales</taxon>
        <taxon>Mucorineae</taxon>
        <taxon>Rhizopodaceae</taxon>
        <taxon>Rhizopus</taxon>
    </lineage>
</organism>
<dbReference type="InterPro" id="IPR023298">
    <property type="entry name" value="ATPase_P-typ_TM_dom_sf"/>
</dbReference>
<evidence type="ECO:0000313" key="4">
    <source>
        <dbReference type="Proteomes" id="UP000009138"/>
    </source>
</evidence>
<dbReference type="eggNOG" id="KOG0205">
    <property type="taxonomic scope" value="Eukaryota"/>
</dbReference>
<dbReference type="OrthoDB" id="116380at2759"/>
<feature type="transmembrane region" description="Helical" evidence="1">
    <location>
        <begin position="79"/>
        <end position="98"/>
    </location>
</feature>
<gene>
    <name evidence="3" type="ORF">RO3G_10290</name>
</gene>
<dbReference type="InParanoid" id="I1CAV0"/>
<sequence>MGYEKISELDSIKPANEEKQTITDEVPAHLEPYLQTKPTFGLTDDQIIERRNQFGPNELTEKKRNKLLHFLSFSLTKDWLDFGIILGMLVINAIIGYIEESRAESAIASLKNSLALKCRCWRNGQLTEVPSRDIVVGDIIVLRLGDIAPADAKLLGIGASGESIESDIPSRSKFSHWRISACQKEARKI</sequence>
<dbReference type="Proteomes" id="UP000009138">
    <property type="component" value="Unassembled WGS sequence"/>
</dbReference>
<dbReference type="GO" id="GO:0006811">
    <property type="term" value="P:monoatomic ion transport"/>
    <property type="evidence" value="ECO:0007669"/>
    <property type="project" value="UniProtKB-ARBA"/>
</dbReference>
<feature type="domain" description="Cation-transporting P-type ATPase N-terminal" evidence="2">
    <location>
        <begin position="26"/>
        <end position="97"/>
    </location>
</feature>
<evidence type="ECO:0000259" key="2">
    <source>
        <dbReference type="SMART" id="SM00831"/>
    </source>
</evidence>
<proteinExistence type="predicted"/>
<dbReference type="PANTHER" id="PTHR42861">
    <property type="entry name" value="CALCIUM-TRANSPORTING ATPASE"/>
    <property type="match status" value="1"/>
</dbReference>
<dbReference type="STRING" id="246409.I1CAV0"/>
<dbReference type="GeneID" id="93617256"/>
<reference evidence="3 4" key="1">
    <citation type="journal article" date="2009" name="PLoS Genet.">
        <title>Genomic analysis of the basal lineage fungus Rhizopus oryzae reveals a whole-genome duplication.</title>
        <authorList>
            <person name="Ma L.-J."/>
            <person name="Ibrahim A.S."/>
            <person name="Skory C."/>
            <person name="Grabherr M.G."/>
            <person name="Burger G."/>
            <person name="Butler M."/>
            <person name="Elias M."/>
            <person name="Idnurm A."/>
            <person name="Lang B.F."/>
            <person name="Sone T."/>
            <person name="Abe A."/>
            <person name="Calvo S.E."/>
            <person name="Corrochano L.M."/>
            <person name="Engels R."/>
            <person name="Fu J."/>
            <person name="Hansberg W."/>
            <person name="Kim J.-M."/>
            <person name="Kodira C.D."/>
            <person name="Koehrsen M.J."/>
            <person name="Liu B."/>
            <person name="Miranda-Saavedra D."/>
            <person name="O'Leary S."/>
            <person name="Ortiz-Castellanos L."/>
            <person name="Poulter R."/>
            <person name="Rodriguez-Romero J."/>
            <person name="Ruiz-Herrera J."/>
            <person name="Shen Y.-Q."/>
            <person name="Zeng Q."/>
            <person name="Galagan J."/>
            <person name="Birren B.W."/>
            <person name="Cuomo C.A."/>
            <person name="Wickes B.L."/>
        </authorList>
    </citation>
    <scope>NUCLEOTIDE SEQUENCE [LARGE SCALE GENOMIC DNA]</scope>
    <source>
        <strain evidence="4">RA 99-880 / ATCC MYA-4621 / FGSC 9543 / NRRL 43880</strain>
    </source>
</reference>
<keyword evidence="1" id="KW-0472">Membrane</keyword>
<dbReference type="InterPro" id="IPR059000">
    <property type="entry name" value="ATPase_P-type_domA"/>
</dbReference>
<dbReference type="Pfam" id="PF00690">
    <property type="entry name" value="Cation_ATPase_N"/>
    <property type="match status" value="1"/>
</dbReference>
<dbReference type="VEuPathDB" id="FungiDB:RO3G_10290"/>
<dbReference type="RefSeq" id="XP_067520976.1">
    <property type="nucleotide sequence ID" value="XM_067664875.1"/>
</dbReference>
<keyword evidence="4" id="KW-1185">Reference proteome</keyword>
<dbReference type="AlphaFoldDB" id="I1CAV0"/>
<evidence type="ECO:0000313" key="3">
    <source>
        <dbReference type="EMBL" id="EIE85580.1"/>
    </source>
</evidence>
<protein>
    <recommendedName>
        <fullName evidence="2">Cation-transporting P-type ATPase N-terminal domain-containing protein</fullName>
    </recommendedName>
</protein>
<dbReference type="InterPro" id="IPR008250">
    <property type="entry name" value="ATPase_P-typ_transduc_dom_A_sf"/>
</dbReference>
<dbReference type="InterPro" id="IPR004014">
    <property type="entry name" value="ATPase_P-typ_cation-transptr_N"/>
</dbReference>
<dbReference type="Gene3D" id="2.70.150.10">
    <property type="entry name" value="Calcium-transporting ATPase, cytoplasmic transduction domain A"/>
    <property type="match status" value="1"/>
</dbReference>